<keyword evidence="1" id="KW-1133">Transmembrane helix</keyword>
<sequence>MRRVTGAGSAAWWVAFLLACAINLFGIYSPRQPGPEATFAYEDKLAHMLIFAAVAWTGRQVRLPTGWLVGILALHAVVSETVQATLLPQRSGDVFDAAADLFGVLLGIGLAQILSARGRRPREGREARQDAGS</sequence>
<comment type="caution">
    <text evidence="2">The sequence shown here is derived from an EMBL/GenBank/DDBJ whole genome shotgun (WGS) entry which is preliminary data.</text>
</comment>
<accession>A0A927MZ39</accession>
<protein>
    <submittedName>
        <fullName evidence="2">Membrane protein AbrB (Regulator of aidB expression)</fullName>
    </submittedName>
</protein>
<evidence type="ECO:0000313" key="3">
    <source>
        <dbReference type="Proteomes" id="UP000638648"/>
    </source>
</evidence>
<name>A0A927MZ39_9ACTN</name>
<dbReference type="RefSeq" id="WP_192751812.1">
    <property type="nucleotide sequence ID" value="NZ_BAABJL010000040.1"/>
</dbReference>
<reference evidence="2" key="1">
    <citation type="submission" date="2020-10" db="EMBL/GenBank/DDBJ databases">
        <title>Sequencing the genomes of 1000 actinobacteria strains.</title>
        <authorList>
            <person name="Klenk H.-P."/>
        </authorList>
    </citation>
    <scope>NUCLEOTIDE SEQUENCE</scope>
    <source>
        <strain evidence="2">DSM 45354</strain>
    </source>
</reference>
<keyword evidence="3" id="KW-1185">Reference proteome</keyword>
<evidence type="ECO:0000256" key="1">
    <source>
        <dbReference type="SAM" id="Phobius"/>
    </source>
</evidence>
<dbReference type="Proteomes" id="UP000638648">
    <property type="component" value="Unassembled WGS sequence"/>
</dbReference>
<organism evidence="2 3">
    <name type="scientific">Actinopolymorpha pittospori</name>
    <dbReference type="NCBI Taxonomy" id="648752"/>
    <lineage>
        <taxon>Bacteria</taxon>
        <taxon>Bacillati</taxon>
        <taxon>Actinomycetota</taxon>
        <taxon>Actinomycetes</taxon>
        <taxon>Propionibacteriales</taxon>
        <taxon>Actinopolymorphaceae</taxon>
        <taxon>Actinopolymorpha</taxon>
    </lineage>
</organism>
<evidence type="ECO:0000313" key="2">
    <source>
        <dbReference type="EMBL" id="MBE1607943.1"/>
    </source>
</evidence>
<gene>
    <name evidence="2" type="ORF">HEB94_004791</name>
</gene>
<dbReference type="EMBL" id="JADBEM010000001">
    <property type="protein sequence ID" value="MBE1607943.1"/>
    <property type="molecule type" value="Genomic_DNA"/>
</dbReference>
<proteinExistence type="predicted"/>
<feature type="transmembrane region" description="Helical" evidence="1">
    <location>
        <begin position="97"/>
        <end position="116"/>
    </location>
</feature>
<dbReference type="PROSITE" id="PS51257">
    <property type="entry name" value="PROKAR_LIPOPROTEIN"/>
    <property type="match status" value="1"/>
</dbReference>
<keyword evidence="1" id="KW-0472">Membrane</keyword>
<keyword evidence="1" id="KW-0812">Transmembrane</keyword>
<dbReference type="PANTHER" id="PTHR28008:SF1">
    <property type="entry name" value="DOMAIN PROTEIN, PUTATIVE (AFU_ORTHOLOGUE AFUA_3G10980)-RELATED"/>
    <property type="match status" value="1"/>
</dbReference>
<feature type="transmembrane region" description="Helical" evidence="1">
    <location>
        <begin position="12"/>
        <end position="29"/>
    </location>
</feature>
<dbReference type="AlphaFoldDB" id="A0A927MZ39"/>
<dbReference type="PANTHER" id="PTHR28008">
    <property type="entry name" value="DOMAIN PROTEIN, PUTATIVE (AFU_ORTHOLOGUE AFUA_3G10980)-RELATED"/>
    <property type="match status" value="1"/>
</dbReference>